<dbReference type="AlphaFoldDB" id="A0A167DFZ2"/>
<sequence length="119" mass="12992">MSSVRRSVPSQKDRRKNIGGSVRSLPKRIRSTQLLTRLTILWVNNAGVPFITAGFTCRAFSTTGTLLATTNFDNYGTAIFNTIETPTARAFVIRTFDADGVLFRTRTVSSGNSAFAIIG</sequence>
<dbReference type="RefSeq" id="WP_068657538.1">
    <property type="nucleotide sequence ID" value="NZ_CP017770.1"/>
</dbReference>
<gene>
    <name evidence="2" type="ORF">PNBC_09615</name>
</gene>
<keyword evidence="3" id="KW-1185">Reference proteome</keyword>
<proteinExistence type="predicted"/>
<accession>A0A167DFZ2</accession>
<reference evidence="2 3" key="1">
    <citation type="submission" date="2016-02" db="EMBL/GenBank/DDBJ databases">
        <title>Paenibacillus sp. LPB0068, isolated from Crassostrea gigas.</title>
        <authorList>
            <person name="Shin S.-K."/>
            <person name="Yi H."/>
        </authorList>
    </citation>
    <scope>NUCLEOTIDE SEQUENCE [LARGE SCALE GENOMIC DNA]</scope>
    <source>
        <strain evidence="2 3">LPB0068</strain>
    </source>
</reference>
<evidence type="ECO:0000313" key="3">
    <source>
        <dbReference type="Proteomes" id="UP000077134"/>
    </source>
</evidence>
<dbReference type="OrthoDB" id="2678943at2"/>
<protein>
    <submittedName>
        <fullName evidence="2">Uncharacterized protein</fullName>
    </submittedName>
</protein>
<dbReference type="STRING" id="1763538.LPB68_04345"/>
<feature type="region of interest" description="Disordered" evidence="1">
    <location>
        <begin position="1"/>
        <end position="23"/>
    </location>
</feature>
<feature type="compositionally biased region" description="Polar residues" evidence="1">
    <location>
        <begin position="1"/>
        <end position="10"/>
    </location>
</feature>
<name>A0A167DFZ2_9BACL</name>
<dbReference type="KEGG" id="pcx:LPB68_04345"/>
<evidence type="ECO:0000256" key="1">
    <source>
        <dbReference type="SAM" id="MobiDB-lite"/>
    </source>
</evidence>
<comment type="caution">
    <text evidence="2">The sequence shown here is derived from an EMBL/GenBank/DDBJ whole genome shotgun (WGS) entry which is preliminary data.</text>
</comment>
<dbReference type="EMBL" id="LSFN01000014">
    <property type="protein sequence ID" value="OAB74324.1"/>
    <property type="molecule type" value="Genomic_DNA"/>
</dbReference>
<evidence type="ECO:0000313" key="2">
    <source>
        <dbReference type="EMBL" id="OAB74324.1"/>
    </source>
</evidence>
<dbReference type="Proteomes" id="UP000077134">
    <property type="component" value="Unassembled WGS sequence"/>
</dbReference>
<organism evidence="2 3">
    <name type="scientific">Paenibacillus crassostreae</name>
    <dbReference type="NCBI Taxonomy" id="1763538"/>
    <lineage>
        <taxon>Bacteria</taxon>
        <taxon>Bacillati</taxon>
        <taxon>Bacillota</taxon>
        <taxon>Bacilli</taxon>
        <taxon>Bacillales</taxon>
        <taxon>Paenibacillaceae</taxon>
        <taxon>Paenibacillus</taxon>
    </lineage>
</organism>